<protein>
    <recommendedName>
        <fullName evidence="3">Ubiquitin-like domain-containing protein</fullName>
    </recommendedName>
</protein>
<evidence type="ECO:0000313" key="2">
    <source>
        <dbReference type="Proteomes" id="UP001162131"/>
    </source>
</evidence>
<dbReference type="Proteomes" id="UP001162131">
    <property type="component" value="Unassembled WGS sequence"/>
</dbReference>
<keyword evidence="2" id="KW-1185">Reference proteome</keyword>
<accession>A0AAU9J019</accession>
<comment type="caution">
    <text evidence="1">The sequence shown here is derived from an EMBL/GenBank/DDBJ whole genome shotgun (WGS) entry which is preliminary data.</text>
</comment>
<sequence length="384" mass="44447">MSRVVRVRSREHGILYIQKSSNESTNSSVRSSKMSLDAFYLSIEARGIPISTFALYYKGERLKRSKFQEASNDRIQLLSSKEKSLSSKLQIKLGDDCFNIIIKKPNNMTIWKLILKLIKLKDLDVWNTRIISAVYKFSNIEYHRTLDTFDLKGEFNFFIKEEKYKRKHIEIKAHNEANGQLIIIRCSRSSKISKLKRLICFKILTNITDIRLVKNSVVLRDDEEVSGIEGDIINIVRNKPGGGVKSLFFNDLNEVCEREFNDKAPDWRAVKPGLSWICICDNEECVAYKDYVIVNSGFNEFNVAEEMWNLWCPACNHTVCSSKVLNIGFYKTDWRIEGRLEHGEKFDKNGSAASDNYTTFKDGNTVNWCYLKIETLELGYLPFI</sequence>
<dbReference type="SUPFAM" id="SSF54236">
    <property type="entry name" value="Ubiquitin-like"/>
    <property type="match status" value="1"/>
</dbReference>
<dbReference type="AlphaFoldDB" id="A0AAU9J019"/>
<evidence type="ECO:0008006" key="3">
    <source>
        <dbReference type="Google" id="ProtNLM"/>
    </source>
</evidence>
<name>A0AAU9J019_9CILI</name>
<reference evidence="1" key="1">
    <citation type="submission" date="2021-09" db="EMBL/GenBank/DDBJ databases">
        <authorList>
            <consortium name="AG Swart"/>
            <person name="Singh M."/>
            <person name="Singh A."/>
            <person name="Seah K."/>
            <person name="Emmerich C."/>
        </authorList>
    </citation>
    <scope>NUCLEOTIDE SEQUENCE</scope>
    <source>
        <strain evidence="1">ATCC30299</strain>
    </source>
</reference>
<dbReference type="EMBL" id="CAJZBQ010000021">
    <property type="protein sequence ID" value="CAG9318700.1"/>
    <property type="molecule type" value="Genomic_DNA"/>
</dbReference>
<evidence type="ECO:0000313" key="1">
    <source>
        <dbReference type="EMBL" id="CAG9318700.1"/>
    </source>
</evidence>
<proteinExistence type="predicted"/>
<organism evidence="1 2">
    <name type="scientific">Blepharisma stoltei</name>
    <dbReference type="NCBI Taxonomy" id="1481888"/>
    <lineage>
        <taxon>Eukaryota</taxon>
        <taxon>Sar</taxon>
        <taxon>Alveolata</taxon>
        <taxon>Ciliophora</taxon>
        <taxon>Postciliodesmatophora</taxon>
        <taxon>Heterotrichea</taxon>
        <taxon>Heterotrichida</taxon>
        <taxon>Blepharismidae</taxon>
        <taxon>Blepharisma</taxon>
    </lineage>
</organism>
<dbReference type="InterPro" id="IPR029071">
    <property type="entry name" value="Ubiquitin-like_domsf"/>
</dbReference>
<gene>
    <name evidence="1" type="ORF">BSTOLATCC_MIC22070</name>
</gene>